<dbReference type="NCBIfam" id="TIGR00361">
    <property type="entry name" value="ComEC_Rec2"/>
    <property type="match status" value="1"/>
</dbReference>
<dbReference type="GO" id="GO:0005886">
    <property type="term" value="C:plasma membrane"/>
    <property type="evidence" value="ECO:0007669"/>
    <property type="project" value="UniProtKB-SubCell"/>
</dbReference>
<name>A0A1Q2M4X5_9GAMM</name>
<dbReference type="NCBIfam" id="TIGR00360">
    <property type="entry name" value="ComEC_N-term"/>
    <property type="match status" value="1"/>
</dbReference>
<dbReference type="InterPro" id="IPR001279">
    <property type="entry name" value="Metallo-B-lactamas"/>
</dbReference>
<comment type="subcellular location">
    <subcellularLocation>
        <location evidence="1">Cell membrane</location>
        <topology evidence="1">Multi-pass membrane protein</topology>
    </subcellularLocation>
</comment>
<organism evidence="8 9">
    <name type="scientific">Microbulbifer agarilyticus</name>
    <dbReference type="NCBI Taxonomy" id="260552"/>
    <lineage>
        <taxon>Bacteria</taxon>
        <taxon>Pseudomonadati</taxon>
        <taxon>Pseudomonadota</taxon>
        <taxon>Gammaproteobacteria</taxon>
        <taxon>Cellvibrionales</taxon>
        <taxon>Microbulbiferaceae</taxon>
        <taxon>Microbulbifer</taxon>
    </lineage>
</organism>
<dbReference type="PANTHER" id="PTHR30619:SF1">
    <property type="entry name" value="RECOMBINATION PROTEIN 2"/>
    <property type="match status" value="1"/>
</dbReference>
<dbReference type="Proteomes" id="UP000188219">
    <property type="component" value="Chromosome"/>
</dbReference>
<evidence type="ECO:0000256" key="1">
    <source>
        <dbReference type="ARBA" id="ARBA00004651"/>
    </source>
</evidence>
<keyword evidence="5 6" id="KW-0472">Membrane</keyword>
<evidence type="ECO:0000256" key="2">
    <source>
        <dbReference type="ARBA" id="ARBA00022475"/>
    </source>
</evidence>
<protein>
    <submittedName>
        <fullName evidence="8">DNA internalization-related competence protein ComEC/Rec2</fullName>
    </submittedName>
</protein>
<evidence type="ECO:0000256" key="6">
    <source>
        <dbReference type="SAM" id="Phobius"/>
    </source>
</evidence>
<evidence type="ECO:0000259" key="7">
    <source>
        <dbReference type="SMART" id="SM00849"/>
    </source>
</evidence>
<feature type="transmembrane region" description="Helical" evidence="6">
    <location>
        <begin position="42"/>
        <end position="59"/>
    </location>
</feature>
<feature type="transmembrane region" description="Helical" evidence="6">
    <location>
        <begin position="441"/>
        <end position="465"/>
    </location>
</feature>
<sequence>MNRFWGNWRPSMATSLWVCAIGIGQVAYWPRLPGSAELASQILLAVVALWLILFVTGIANTVRGGYWLLVCRFLFPFVFGTCWALASNLQSLEQRLPADLHGSDHNVTVEIVSLPQSAPAVSYFGAPLPAARGYRDVRFRARITNATDPRFLNRVVQLGWYRMAPDDFVGLRAGSRWRLHVRLKQPRGSTNPHTFDYEAWLLEQGIFATGYVRDRDQQPELLATGTGIDALRESIRDGLGGDGVDSYSSAPLMRALLLGDRGGIGEDTRGLLQRTGTAHLLAISGLHVGMVAACFFFIGGLLGRFAGLLPRAPRVFRNPVGLAGAAGLLAAVIYTLVSGAPLSAQRALLMVAVAVVTLILRRRLDAHLALALALCGVLLWQPLAVLNAGFWLSFVAVAVLLLRFQGRVRVTAAAEGEEQGLRERIARVFVIGFANNVRSQLAIVVGLLIPSLIIFSGLSLTGLLVNLVAIPWVGLTILPLILLGAVLPIHSLSALLWRLADMQLQWLLGFMRGVDEALPGWFALPAPTIWLAVLGVLSCLIWLLPKGLPGRGLAWLLIPVIGASALPFQRAQSPYLELSVLDVGQGLAVTAVTQDHTLVFDTGAATAAGWSAGAAVLAPYLRALGRDRVDQLVVSHGDRDHAGGVAGLSESIEVVESYSPGQLTRRLARDLPKATASKRCVAGQSQRVGRLTLTWLWPDAATEQANGFPRLSGEENDHSCVALLQWAGVRILLTGDISSRVERRLARRYPDFLPVDVLIAPHHGSRTSSSEGFIRWSQPSCVVFSAGYKHRFGHPHKEVVARYAEAGVGQLNTADSGAVRFWWDSASVLEIHEARAEGRFWYTGHSNKNYNNQTLSCR</sequence>
<dbReference type="InterPro" id="IPR004477">
    <property type="entry name" value="ComEC_N"/>
</dbReference>
<keyword evidence="9" id="KW-1185">Reference proteome</keyword>
<feature type="transmembrane region" description="Helical" evidence="6">
    <location>
        <begin position="12"/>
        <end position="30"/>
    </location>
</feature>
<dbReference type="SUPFAM" id="SSF56281">
    <property type="entry name" value="Metallo-hydrolase/oxidoreductase"/>
    <property type="match status" value="1"/>
</dbReference>
<keyword evidence="2" id="KW-1003">Cell membrane</keyword>
<dbReference type="CDD" id="cd07731">
    <property type="entry name" value="ComA-like_MBL-fold"/>
    <property type="match status" value="1"/>
</dbReference>
<gene>
    <name evidence="8" type="ORF">Mag101_08050</name>
</gene>
<evidence type="ECO:0000256" key="4">
    <source>
        <dbReference type="ARBA" id="ARBA00022989"/>
    </source>
</evidence>
<evidence type="ECO:0000313" key="8">
    <source>
        <dbReference type="EMBL" id="AQQ67598.1"/>
    </source>
</evidence>
<dbReference type="Pfam" id="PF13567">
    <property type="entry name" value="DUF4131"/>
    <property type="match status" value="1"/>
</dbReference>
<dbReference type="EMBL" id="CP019650">
    <property type="protein sequence ID" value="AQQ67598.1"/>
    <property type="molecule type" value="Genomic_DNA"/>
</dbReference>
<feature type="transmembrane region" description="Helical" evidence="6">
    <location>
        <begin position="347"/>
        <end position="364"/>
    </location>
</feature>
<dbReference type="Gene3D" id="3.60.15.10">
    <property type="entry name" value="Ribonuclease Z/Hydroxyacylglutathione hydrolase-like"/>
    <property type="match status" value="1"/>
</dbReference>
<feature type="transmembrane region" description="Helical" evidence="6">
    <location>
        <begin position="521"/>
        <end position="544"/>
    </location>
</feature>
<reference evidence="8" key="1">
    <citation type="submission" date="2017-02" db="EMBL/GenBank/DDBJ databases">
        <title>Genome of Microbulbifer agarilyticus GP101.</title>
        <authorList>
            <person name="Jung J."/>
            <person name="Bae S.S."/>
            <person name="Baek K."/>
        </authorList>
    </citation>
    <scope>NUCLEOTIDE SEQUENCE [LARGE SCALE GENOMIC DNA]</scope>
    <source>
        <strain evidence="8">GP101</strain>
    </source>
</reference>
<dbReference type="GO" id="GO:0030420">
    <property type="term" value="P:establishment of competence for transformation"/>
    <property type="evidence" value="ECO:0007669"/>
    <property type="project" value="InterPro"/>
</dbReference>
<dbReference type="STRING" id="260552.Mag101_08050"/>
<dbReference type="PANTHER" id="PTHR30619">
    <property type="entry name" value="DNA INTERNALIZATION/COMPETENCE PROTEIN COMEC/REC2"/>
    <property type="match status" value="1"/>
</dbReference>
<feature type="transmembrane region" description="Helical" evidence="6">
    <location>
        <begin position="65"/>
        <end position="86"/>
    </location>
</feature>
<keyword evidence="4 6" id="KW-1133">Transmembrane helix</keyword>
<dbReference type="KEGG" id="maga:Mag101_08050"/>
<dbReference type="InterPro" id="IPR035681">
    <property type="entry name" value="ComA-like_MBL"/>
</dbReference>
<feature type="transmembrane region" description="Helical" evidence="6">
    <location>
        <begin position="322"/>
        <end position="340"/>
    </location>
</feature>
<evidence type="ECO:0000313" key="9">
    <source>
        <dbReference type="Proteomes" id="UP000188219"/>
    </source>
</evidence>
<keyword evidence="3 6" id="KW-0812">Transmembrane</keyword>
<proteinExistence type="predicted"/>
<dbReference type="Pfam" id="PF00753">
    <property type="entry name" value="Lactamase_B"/>
    <property type="match status" value="1"/>
</dbReference>
<dbReference type="Pfam" id="PF03772">
    <property type="entry name" value="Competence"/>
    <property type="match status" value="1"/>
</dbReference>
<accession>A0A1Q2M4X5</accession>
<feature type="transmembrane region" description="Helical" evidence="6">
    <location>
        <begin position="370"/>
        <end position="402"/>
    </location>
</feature>
<dbReference type="RefSeq" id="WP_077403233.1">
    <property type="nucleotide sequence ID" value="NZ_CP019650.1"/>
</dbReference>
<evidence type="ECO:0000256" key="5">
    <source>
        <dbReference type="ARBA" id="ARBA00023136"/>
    </source>
</evidence>
<feature type="domain" description="Metallo-beta-lactamase" evidence="7">
    <location>
        <begin position="585"/>
        <end position="788"/>
    </location>
</feature>
<dbReference type="SMART" id="SM00849">
    <property type="entry name" value="Lactamase_B"/>
    <property type="match status" value="1"/>
</dbReference>
<evidence type="ECO:0000256" key="3">
    <source>
        <dbReference type="ARBA" id="ARBA00022692"/>
    </source>
</evidence>
<dbReference type="OrthoDB" id="9761531at2"/>
<dbReference type="InterPro" id="IPR036866">
    <property type="entry name" value="RibonucZ/Hydroxyglut_hydro"/>
</dbReference>
<dbReference type="AlphaFoldDB" id="A0A1Q2M4X5"/>
<dbReference type="InterPro" id="IPR052159">
    <property type="entry name" value="Competence_DNA_uptake"/>
</dbReference>
<feature type="transmembrane region" description="Helical" evidence="6">
    <location>
        <begin position="477"/>
        <end position="500"/>
    </location>
</feature>
<dbReference type="InterPro" id="IPR004797">
    <property type="entry name" value="Competence_ComEC/Rec2"/>
</dbReference>
<dbReference type="InterPro" id="IPR025405">
    <property type="entry name" value="DUF4131"/>
</dbReference>
<feature type="transmembrane region" description="Helical" evidence="6">
    <location>
        <begin position="278"/>
        <end position="302"/>
    </location>
</feature>